<reference evidence="3" key="1">
    <citation type="submission" date="2021-06" db="EMBL/GenBank/DDBJ databases">
        <authorList>
            <person name="Kallberg Y."/>
            <person name="Tangrot J."/>
            <person name="Rosling A."/>
        </authorList>
    </citation>
    <scope>NUCLEOTIDE SEQUENCE</scope>
    <source>
        <strain evidence="3">IN212</strain>
    </source>
</reference>
<organism evidence="3 4">
    <name type="scientific">Racocetra fulgida</name>
    <dbReference type="NCBI Taxonomy" id="60492"/>
    <lineage>
        <taxon>Eukaryota</taxon>
        <taxon>Fungi</taxon>
        <taxon>Fungi incertae sedis</taxon>
        <taxon>Mucoromycota</taxon>
        <taxon>Glomeromycotina</taxon>
        <taxon>Glomeromycetes</taxon>
        <taxon>Diversisporales</taxon>
        <taxon>Gigasporaceae</taxon>
        <taxon>Racocetra</taxon>
    </lineage>
</organism>
<protein>
    <submittedName>
        <fullName evidence="3">5645_t:CDS:1</fullName>
    </submittedName>
</protein>
<keyword evidence="2" id="KW-1133">Transmembrane helix</keyword>
<comment type="caution">
    <text evidence="3">The sequence shown here is derived from an EMBL/GenBank/DDBJ whole genome shotgun (WGS) entry which is preliminary data.</text>
</comment>
<feature type="non-terminal residue" evidence="3">
    <location>
        <position position="83"/>
    </location>
</feature>
<evidence type="ECO:0000313" key="4">
    <source>
        <dbReference type="Proteomes" id="UP000789396"/>
    </source>
</evidence>
<name>A0A9N9KB47_9GLOM</name>
<feature type="compositionally biased region" description="Acidic residues" evidence="1">
    <location>
        <begin position="1"/>
        <end position="18"/>
    </location>
</feature>
<evidence type="ECO:0000256" key="2">
    <source>
        <dbReference type="SAM" id="Phobius"/>
    </source>
</evidence>
<evidence type="ECO:0000313" key="3">
    <source>
        <dbReference type="EMBL" id="CAG8821062.1"/>
    </source>
</evidence>
<keyword evidence="2" id="KW-0472">Membrane</keyword>
<keyword evidence="4" id="KW-1185">Reference proteome</keyword>
<feature type="region of interest" description="Disordered" evidence="1">
    <location>
        <begin position="1"/>
        <end position="23"/>
    </location>
</feature>
<gene>
    <name evidence="3" type="ORF">RFULGI_LOCUS19651</name>
</gene>
<feature type="transmembrane region" description="Helical" evidence="2">
    <location>
        <begin position="40"/>
        <end position="63"/>
    </location>
</feature>
<dbReference type="AlphaFoldDB" id="A0A9N9KB47"/>
<evidence type="ECO:0000256" key="1">
    <source>
        <dbReference type="SAM" id="MobiDB-lite"/>
    </source>
</evidence>
<dbReference type="EMBL" id="CAJVPZ010099949">
    <property type="protein sequence ID" value="CAG8821062.1"/>
    <property type="molecule type" value="Genomic_DNA"/>
</dbReference>
<accession>A0A9N9KB47</accession>
<sequence length="83" mass="9102">EVLDEDDALREHEDEASDGDTVLGRDEALGKDRISDEDVILVRLALLFTLSAIVWSTLVLFVLSGSFDSYKGVTEAAAPILFF</sequence>
<keyword evidence="2" id="KW-0812">Transmembrane</keyword>
<dbReference type="Proteomes" id="UP000789396">
    <property type="component" value="Unassembled WGS sequence"/>
</dbReference>
<proteinExistence type="predicted"/>